<keyword evidence="5" id="KW-1185">Reference proteome</keyword>
<dbReference type="PANTHER" id="PTHR23336">
    <property type="entry name" value="ZINC FINGER CW-TYPE COILED-COIL DOMAIN PROTEIN 3"/>
    <property type="match status" value="1"/>
</dbReference>
<sequence length="237" mass="27184">MVTLVSGMLQADEVQPTHNKQDFERTSLFQKLEIRLKDMTWEYWDCYCHKIGCQGRKRKVPVGPLNPPKEKLLVTENPVALDNCSSHVPLSNTQGGSEQTYLTKRKTLGFIDQHEVKRQAVEKIETGLCCNQNVQTIASLPDQMVDQETANLLEWNKKLIADCFAFEKAEEELILKVTVIQRKIVILLPYIVQLPRLLLNCGATFPNIDELIVTQLRNKIEEAKLEYDRLLAEAVEY</sequence>
<dbReference type="PANTHER" id="PTHR23336:SF44">
    <property type="entry name" value="PROTEIN MICRORCHIDIA 6"/>
    <property type="match status" value="1"/>
</dbReference>
<dbReference type="EMBL" id="JAMSHJ010000004">
    <property type="protein sequence ID" value="KAI5417030.1"/>
    <property type="molecule type" value="Genomic_DNA"/>
</dbReference>
<reference evidence="4 5" key="1">
    <citation type="journal article" date="2022" name="Nat. Genet.">
        <title>Improved pea reference genome and pan-genome highlight genomic features and evolutionary characteristics.</title>
        <authorList>
            <person name="Yang T."/>
            <person name="Liu R."/>
            <person name="Luo Y."/>
            <person name="Hu S."/>
            <person name="Wang D."/>
            <person name="Wang C."/>
            <person name="Pandey M.K."/>
            <person name="Ge S."/>
            <person name="Xu Q."/>
            <person name="Li N."/>
            <person name="Li G."/>
            <person name="Huang Y."/>
            <person name="Saxena R.K."/>
            <person name="Ji Y."/>
            <person name="Li M."/>
            <person name="Yan X."/>
            <person name="He Y."/>
            <person name="Liu Y."/>
            <person name="Wang X."/>
            <person name="Xiang C."/>
            <person name="Varshney R.K."/>
            <person name="Ding H."/>
            <person name="Gao S."/>
            <person name="Zong X."/>
        </authorList>
    </citation>
    <scope>NUCLEOTIDE SEQUENCE [LARGE SCALE GENOMIC DNA]</scope>
    <source>
        <strain evidence="4 5">cv. Zhongwan 6</strain>
    </source>
</reference>
<dbReference type="InterPro" id="IPR045261">
    <property type="entry name" value="MORC_ATPase"/>
</dbReference>
<dbReference type="GO" id="GO:0016887">
    <property type="term" value="F:ATP hydrolysis activity"/>
    <property type="evidence" value="ECO:0007669"/>
    <property type="project" value="InterPro"/>
</dbReference>
<dbReference type="GO" id="GO:0005634">
    <property type="term" value="C:nucleus"/>
    <property type="evidence" value="ECO:0007669"/>
    <property type="project" value="TreeGrafter"/>
</dbReference>
<keyword evidence="2" id="KW-0234">DNA repair</keyword>
<organism evidence="4 5">
    <name type="scientific">Pisum sativum</name>
    <name type="common">Garden pea</name>
    <name type="synonym">Lathyrus oleraceus</name>
    <dbReference type="NCBI Taxonomy" id="3888"/>
    <lineage>
        <taxon>Eukaryota</taxon>
        <taxon>Viridiplantae</taxon>
        <taxon>Streptophyta</taxon>
        <taxon>Embryophyta</taxon>
        <taxon>Tracheophyta</taxon>
        <taxon>Spermatophyta</taxon>
        <taxon>Magnoliopsida</taxon>
        <taxon>eudicotyledons</taxon>
        <taxon>Gunneridae</taxon>
        <taxon>Pentapetalae</taxon>
        <taxon>rosids</taxon>
        <taxon>fabids</taxon>
        <taxon>Fabales</taxon>
        <taxon>Fabaceae</taxon>
        <taxon>Papilionoideae</taxon>
        <taxon>50 kb inversion clade</taxon>
        <taxon>NPAAA clade</taxon>
        <taxon>Hologalegina</taxon>
        <taxon>IRL clade</taxon>
        <taxon>Fabeae</taxon>
        <taxon>Lathyrus</taxon>
    </lineage>
</organism>
<gene>
    <name evidence="4" type="ORF">KIW84_041865</name>
</gene>
<evidence type="ECO:0000313" key="4">
    <source>
        <dbReference type="EMBL" id="KAI5417030.1"/>
    </source>
</evidence>
<keyword evidence="1" id="KW-0227">DNA damage</keyword>
<evidence type="ECO:0000256" key="2">
    <source>
        <dbReference type="ARBA" id="ARBA00023204"/>
    </source>
</evidence>
<dbReference type="Pfam" id="PF17942">
    <property type="entry name" value="Morc6_S5"/>
    <property type="match status" value="1"/>
</dbReference>
<feature type="domain" description="Morc S5" evidence="3">
    <location>
        <begin position="5"/>
        <end position="44"/>
    </location>
</feature>
<evidence type="ECO:0000256" key="1">
    <source>
        <dbReference type="ARBA" id="ARBA00022763"/>
    </source>
</evidence>
<name>A0A9D4XCS7_PEA</name>
<dbReference type="InterPro" id="IPR041006">
    <property type="entry name" value="Morc_S5"/>
</dbReference>
<protein>
    <recommendedName>
        <fullName evidence="3">Morc S5 domain-containing protein</fullName>
    </recommendedName>
</protein>
<dbReference type="GO" id="GO:0006281">
    <property type="term" value="P:DNA repair"/>
    <property type="evidence" value="ECO:0007669"/>
    <property type="project" value="UniProtKB-KW"/>
</dbReference>
<dbReference type="AlphaFoldDB" id="A0A9D4XCS7"/>
<dbReference type="Gramene" id="Psat04G0186500-T4">
    <property type="protein sequence ID" value="KAI5417030.1"/>
    <property type="gene ID" value="KIW84_041865"/>
</dbReference>
<evidence type="ECO:0000313" key="5">
    <source>
        <dbReference type="Proteomes" id="UP001058974"/>
    </source>
</evidence>
<accession>A0A9D4XCS7</accession>
<proteinExistence type="predicted"/>
<comment type="caution">
    <text evidence="4">The sequence shown here is derived from an EMBL/GenBank/DDBJ whole genome shotgun (WGS) entry which is preliminary data.</text>
</comment>
<dbReference type="Proteomes" id="UP001058974">
    <property type="component" value="Chromosome 4"/>
</dbReference>
<evidence type="ECO:0000259" key="3">
    <source>
        <dbReference type="Pfam" id="PF17942"/>
    </source>
</evidence>